<proteinExistence type="inferred from homology"/>
<dbReference type="GO" id="GO:0043022">
    <property type="term" value="F:ribosome binding"/>
    <property type="evidence" value="ECO:0007669"/>
    <property type="project" value="UniProtKB-ARBA"/>
</dbReference>
<evidence type="ECO:0000256" key="6">
    <source>
        <dbReference type="RuleBase" id="RU000646"/>
    </source>
</evidence>
<dbReference type="PANTHER" id="PTHR10938:SF0">
    <property type="entry name" value="TRANSLATION INITIATION FACTOR IF-3, MITOCHONDRIAL"/>
    <property type="match status" value="1"/>
</dbReference>
<dbReference type="Pfam" id="PF05198">
    <property type="entry name" value="IF3_N"/>
    <property type="match status" value="1"/>
</dbReference>
<evidence type="ECO:0000256" key="1">
    <source>
        <dbReference type="ARBA" id="ARBA00005439"/>
    </source>
</evidence>
<keyword evidence="10" id="KW-1185">Reference proteome</keyword>
<dbReference type="NCBIfam" id="TIGR00168">
    <property type="entry name" value="infC"/>
    <property type="match status" value="1"/>
</dbReference>
<evidence type="ECO:0000313" key="9">
    <source>
        <dbReference type="EMBL" id="SDX46506.1"/>
    </source>
</evidence>
<dbReference type="Gene3D" id="3.10.20.80">
    <property type="entry name" value="Translation initiation factor 3 (IF-3), N-terminal domain"/>
    <property type="match status" value="1"/>
</dbReference>
<dbReference type="FunFam" id="3.30.110.10:FF:000001">
    <property type="entry name" value="Translation initiation factor IF-3"/>
    <property type="match status" value="1"/>
</dbReference>
<reference evidence="10" key="1">
    <citation type="submission" date="2016-10" db="EMBL/GenBank/DDBJ databases">
        <authorList>
            <person name="Varghese N."/>
            <person name="Submissions S."/>
        </authorList>
    </citation>
    <scope>NUCLEOTIDE SEQUENCE [LARGE SCALE GENOMIC DNA]</scope>
    <source>
        <strain evidence="10">VPI 5359</strain>
    </source>
</reference>
<dbReference type="InterPro" id="IPR036787">
    <property type="entry name" value="T_IF-3_N_sf"/>
</dbReference>
<dbReference type="PANTHER" id="PTHR10938">
    <property type="entry name" value="TRANSLATION INITIATION FACTOR IF-3"/>
    <property type="match status" value="1"/>
</dbReference>
<feature type="domain" description="Translation initiation factor 3 N-terminal" evidence="8">
    <location>
        <begin position="29"/>
        <end position="98"/>
    </location>
</feature>
<keyword evidence="2 4" id="KW-0396">Initiation factor</keyword>
<dbReference type="AlphaFoldDB" id="A0A1H3BXB7"/>
<evidence type="ECO:0000256" key="2">
    <source>
        <dbReference type="ARBA" id="ARBA00022540"/>
    </source>
</evidence>
<dbReference type="FunFam" id="3.10.20.80:FF:000001">
    <property type="entry name" value="Translation initiation factor IF-3"/>
    <property type="match status" value="1"/>
</dbReference>
<dbReference type="SUPFAM" id="SSF55200">
    <property type="entry name" value="Translation initiation factor IF3, C-terminal domain"/>
    <property type="match status" value="1"/>
</dbReference>
<evidence type="ECO:0000256" key="3">
    <source>
        <dbReference type="ARBA" id="ARBA00022917"/>
    </source>
</evidence>
<dbReference type="STRING" id="1528.SAMN04488579_102247"/>
<dbReference type="InterPro" id="IPR036788">
    <property type="entry name" value="T_IF-3_C_sf"/>
</dbReference>
<comment type="function">
    <text evidence="4 6">IF-3 binds to the 30S ribosomal subunit and shifts the equilibrium between 70S ribosomes and their 50S and 30S subunits in favor of the free subunits, thus enhancing the availability of 30S subunits on which protein synthesis initiation begins.</text>
</comment>
<dbReference type="InterPro" id="IPR019813">
    <property type="entry name" value="Translation_initiation_fac3_CS"/>
</dbReference>
<dbReference type="SUPFAM" id="SSF54364">
    <property type="entry name" value="Translation initiation factor IF3, N-terminal domain"/>
    <property type="match status" value="1"/>
</dbReference>
<evidence type="ECO:0000256" key="4">
    <source>
        <dbReference type="HAMAP-Rule" id="MF_00080"/>
    </source>
</evidence>
<evidence type="ECO:0000256" key="5">
    <source>
        <dbReference type="NCBIfam" id="TIGR00168"/>
    </source>
</evidence>
<evidence type="ECO:0000259" key="7">
    <source>
        <dbReference type="Pfam" id="PF00707"/>
    </source>
</evidence>
<keyword evidence="3 4" id="KW-0648">Protein biosynthesis</keyword>
<dbReference type="InterPro" id="IPR001288">
    <property type="entry name" value="Translation_initiation_fac_3"/>
</dbReference>
<dbReference type="InterPro" id="IPR019814">
    <property type="entry name" value="Translation_initiation_fac_3_N"/>
</dbReference>
<dbReference type="RefSeq" id="WP_090243067.1">
    <property type="nucleotide sequence ID" value="NZ_FNOU01000002.1"/>
</dbReference>
<dbReference type="PROSITE" id="PS00938">
    <property type="entry name" value="IF3"/>
    <property type="match status" value="1"/>
</dbReference>
<name>A0A1H3BXB7_EUBBA</name>
<keyword evidence="4" id="KW-0963">Cytoplasm</keyword>
<dbReference type="InterPro" id="IPR019815">
    <property type="entry name" value="Translation_initiation_fac_3_C"/>
</dbReference>
<dbReference type="GO" id="GO:0005829">
    <property type="term" value="C:cytosol"/>
    <property type="evidence" value="ECO:0007669"/>
    <property type="project" value="TreeGrafter"/>
</dbReference>
<organism evidence="9 10">
    <name type="scientific">Eubacterium barkeri</name>
    <name type="common">Clostridium barkeri</name>
    <dbReference type="NCBI Taxonomy" id="1528"/>
    <lineage>
        <taxon>Bacteria</taxon>
        <taxon>Bacillati</taxon>
        <taxon>Bacillota</taxon>
        <taxon>Clostridia</taxon>
        <taxon>Eubacteriales</taxon>
        <taxon>Eubacteriaceae</taxon>
        <taxon>Eubacterium</taxon>
    </lineage>
</organism>
<comment type="subunit">
    <text evidence="4 6">Monomer.</text>
</comment>
<sequence>MSRWTTSICFYILPNGRCITIAKDIQHEINERIRDREIRVIDSDGNMLGVMSSKEAQRIADEKNLDLVKVSPNAKPPVCKILDYGKFRYEEMRRLKEAKKNQKAVVIKEIRMSVRVEEHDIQVKAKNAIKFLEQGNRVKLTIRFRGREMAYTEQGKGVLLEFAKRLDEYGTVEKNPKLEGRNMSIFLSPKKKDK</sequence>
<dbReference type="GO" id="GO:0032790">
    <property type="term" value="P:ribosome disassembly"/>
    <property type="evidence" value="ECO:0007669"/>
    <property type="project" value="TreeGrafter"/>
</dbReference>
<dbReference type="Proteomes" id="UP000199652">
    <property type="component" value="Unassembled WGS sequence"/>
</dbReference>
<evidence type="ECO:0000259" key="8">
    <source>
        <dbReference type="Pfam" id="PF05198"/>
    </source>
</evidence>
<dbReference type="Gene3D" id="3.30.110.10">
    <property type="entry name" value="Translation initiation factor 3 (IF-3), C-terminal domain"/>
    <property type="match status" value="1"/>
</dbReference>
<dbReference type="Pfam" id="PF00707">
    <property type="entry name" value="IF3_C"/>
    <property type="match status" value="1"/>
</dbReference>
<protein>
    <recommendedName>
        <fullName evidence="4 5">Translation initiation factor IF-3</fullName>
    </recommendedName>
</protein>
<comment type="similarity">
    <text evidence="1 4 6">Belongs to the IF-3 family.</text>
</comment>
<feature type="domain" description="Translation initiation factor 3 C-terminal" evidence="7">
    <location>
        <begin position="105"/>
        <end position="190"/>
    </location>
</feature>
<dbReference type="HAMAP" id="MF_00080">
    <property type="entry name" value="IF_3"/>
    <property type="match status" value="1"/>
</dbReference>
<gene>
    <name evidence="4" type="primary">infC</name>
    <name evidence="9" type="ORF">SAMN04488579_102247</name>
</gene>
<accession>A0A1H3BXB7</accession>
<dbReference type="GO" id="GO:0003743">
    <property type="term" value="F:translation initiation factor activity"/>
    <property type="evidence" value="ECO:0007669"/>
    <property type="project" value="UniProtKB-UniRule"/>
</dbReference>
<dbReference type="GO" id="GO:0016020">
    <property type="term" value="C:membrane"/>
    <property type="evidence" value="ECO:0007669"/>
    <property type="project" value="TreeGrafter"/>
</dbReference>
<comment type="subcellular location">
    <subcellularLocation>
        <location evidence="4 6">Cytoplasm</location>
    </subcellularLocation>
</comment>
<dbReference type="EMBL" id="FNOU01000002">
    <property type="protein sequence ID" value="SDX46506.1"/>
    <property type="molecule type" value="Genomic_DNA"/>
</dbReference>
<evidence type="ECO:0000313" key="10">
    <source>
        <dbReference type="Proteomes" id="UP000199652"/>
    </source>
</evidence>
<dbReference type="OrthoDB" id="9806014at2"/>